<name>A0ACC3BQ90_PYRYE</name>
<organism evidence="1 2">
    <name type="scientific">Pyropia yezoensis</name>
    <name type="common">Susabi-nori</name>
    <name type="synonym">Porphyra yezoensis</name>
    <dbReference type="NCBI Taxonomy" id="2788"/>
    <lineage>
        <taxon>Eukaryota</taxon>
        <taxon>Rhodophyta</taxon>
        <taxon>Bangiophyceae</taxon>
        <taxon>Bangiales</taxon>
        <taxon>Bangiaceae</taxon>
        <taxon>Pyropia</taxon>
    </lineage>
</organism>
<keyword evidence="2" id="KW-1185">Reference proteome</keyword>
<dbReference type="EMBL" id="CM020618">
    <property type="protein sequence ID" value="KAK1860145.1"/>
    <property type="molecule type" value="Genomic_DNA"/>
</dbReference>
<proteinExistence type="predicted"/>
<dbReference type="Proteomes" id="UP000798662">
    <property type="component" value="Chromosome 1"/>
</dbReference>
<reference evidence="1" key="1">
    <citation type="submission" date="2019-11" db="EMBL/GenBank/DDBJ databases">
        <title>Nori genome reveals adaptations in red seaweeds to the harsh intertidal environment.</title>
        <authorList>
            <person name="Wang D."/>
            <person name="Mao Y."/>
        </authorList>
    </citation>
    <scope>NUCLEOTIDE SEQUENCE</scope>
    <source>
        <tissue evidence="1">Gametophyte</tissue>
    </source>
</reference>
<comment type="caution">
    <text evidence="1">The sequence shown here is derived from an EMBL/GenBank/DDBJ whole genome shotgun (WGS) entry which is preliminary data.</text>
</comment>
<gene>
    <name evidence="1" type="ORF">I4F81_002734</name>
</gene>
<accession>A0ACC3BQ90</accession>
<sequence length="458" mass="50536">MAISAVFFLDARGKILISRTFRGGVPPDAAANFKARVIDVDADVIATPFVHVRAATGSYDFVYVRHTNLFIVALTRRNGNGAMILAFLYKLLDVLATYMREVREDSVRENFVVIYELLDEMMDWGVPQVTETAVLSQFITQKSKIAAAVGTLQQLPGSATGAVSWRAEGIRHARNEVFLDVIEQVNVLVSGSGSLLRSEIIGRLVVKSYLSGMPDLKLGLNDKLQFDAAAAAALAAGGHGASEGTGRGGGDDDGAPVGRKGKSVELEDVKFHQCVRLARFENDRTISFVPPDGEFELMSYRLETEVRPLVWVDAVIEQRQTRVDYLVKARTQLKASAVANNVKIHLPVLPDVDTPKFQCSSGKAKYVPERDEVVWHIKQFKAGRELVMRGGFGLPSLGEDVARENATKRPITVEFEVPYFTVSGLQVRFLKVVENSGYQALPWVRYITQAGQYEIRLT</sequence>
<evidence type="ECO:0000313" key="1">
    <source>
        <dbReference type="EMBL" id="KAK1860145.1"/>
    </source>
</evidence>
<protein>
    <submittedName>
        <fullName evidence="1">Uncharacterized protein</fullName>
    </submittedName>
</protein>
<evidence type="ECO:0000313" key="2">
    <source>
        <dbReference type="Proteomes" id="UP000798662"/>
    </source>
</evidence>